<proteinExistence type="predicted"/>
<dbReference type="AlphaFoldDB" id="A0A0Q9ZMR4"/>
<dbReference type="OrthoDB" id="1440635at2"/>
<keyword evidence="2" id="KW-1185">Reference proteome</keyword>
<organism evidence="1 2">
    <name type="scientific">Salegentibacter mishustinae</name>
    <dbReference type="NCBI Taxonomy" id="270918"/>
    <lineage>
        <taxon>Bacteria</taxon>
        <taxon>Pseudomonadati</taxon>
        <taxon>Bacteroidota</taxon>
        <taxon>Flavobacteriia</taxon>
        <taxon>Flavobacteriales</taxon>
        <taxon>Flavobacteriaceae</taxon>
        <taxon>Salegentibacter</taxon>
    </lineage>
</organism>
<accession>A0A0Q9ZMR4</accession>
<gene>
    <name evidence="1" type="ORF">APR42_00055</name>
</gene>
<evidence type="ECO:0000313" key="1">
    <source>
        <dbReference type="EMBL" id="KRG30289.1"/>
    </source>
</evidence>
<comment type="caution">
    <text evidence="1">The sequence shown here is derived from an EMBL/GenBank/DDBJ whole genome shotgun (WGS) entry which is preliminary data.</text>
</comment>
<protein>
    <submittedName>
        <fullName evidence="1">Uncharacterized protein</fullName>
    </submittedName>
</protein>
<name>A0A0Q9ZMR4_9FLAO</name>
<evidence type="ECO:0000313" key="2">
    <source>
        <dbReference type="Proteomes" id="UP000051643"/>
    </source>
</evidence>
<reference evidence="1" key="1">
    <citation type="submission" date="2015-10" db="EMBL/GenBank/DDBJ databases">
        <title>Draft genome sequence of Salegentibacter mishustinae KCTC 12263.</title>
        <authorList>
            <person name="Lin W."/>
            <person name="Zheng Q."/>
        </authorList>
    </citation>
    <scope>NUCLEOTIDE SEQUENCE [LARGE SCALE GENOMIC DNA]</scope>
    <source>
        <strain evidence="1">KCTC 12263</strain>
    </source>
</reference>
<sequence length="125" mass="14114">MKKIILVLISIIFIACSKDDDNADIPVTEKNVVISQDETYEYEFEFPGDESGYSITRQAESFELSNLQQDPATGGFIYNYKTQADFTGTDFVEISLTTYTIGLDKTSVTRIIRINFEIQNKSTGQ</sequence>
<dbReference type="EMBL" id="LKTP01000001">
    <property type="protein sequence ID" value="KRG30289.1"/>
    <property type="molecule type" value="Genomic_DNA"/>
</dbReference>
<dbReference type="PROSITE" id="PS51257">
    <property type="entry name" value="PROKAR_LIPOPROTEIN"/>
    <property type="match status" value="1"/>
</dbReference>
<dbReference type="Proteomes" id="UP000051643">
    <property type="component" value="Unassembled WGS sequence"/>
</dbReference>